<dbReference type="PANTHER" id="PTHR43179:SF12">
    <property type="entry name" value="GALACTOFURANOSYLTRANSFERASE GLFT2"/>
    <property type="match status" value="1"/>
</dbReference>
<evidence type="ECO:0000256" key="3">
    <source>
        <dbReference type="ARBA" id="ARBA00022679"/>
    </source>
</evidence>
<evidence type="ECO:0000259" key="6">
    <source>
        <dbReference type="Pfam" id="PF17994"/>
    </source>
</evidence>
<dbReference type="PANTHER" id="PTHR43179">
    <property type="entry name" value="RHAMNOSYLTRANSFERASE WBBL"/>
    <property type="match status" value="1"/>
</dbReference>
<dbReference type="InterPro" id="IPR027417">
    <property type="entry name" value="P-loop_NTPase"/>
</dbReference>
<reference evidence="8" key="1">
    <citation type="journal article" date="2019" name="Int. J. Syst. Evol. Microbiol.">
        <title>The Global Catalogue of Microorganisms (GCM) 10K type strain sequencing project: providing services to taxonomists for standard genome sequencing and annotation.</title>
        <authorList>
            <consortium name="The Broad Institute Genomics Platform"/>
            <consortium name="The Broad Institute Genome Sequencing Center for Infectious Disease"/>
            <person name="Wu L."/>
            <person name="Ma J."/>
        </authorList>
    </citation>
    <scope>NUCLEOTIDE SEQUENCE [LARGE SCALE GENOMIC DNA]</scope>
    <source>
        <strain evidence="8">CCUG 62953</strain>
    </source>
</reference>
<dbReference type="EC" id="2.4.-.-" evidence="7"/>
<sequence length="976" mass="107693">MTRRLILHIGAHRTATTSLQACLNANSGALAKRGVLYPYKARRHLKLFNALFSGDRQVSAVAQELAEMADRSRQPIDTLILSDEDICTRRDLSVLGAFRDHFDVEIVYTLRRQDLWLESWYFQNVKWQWQKPLSHCTFPEFMAERGRFHWIDYDRFLGKLERIFGPEAIRPQVYEKGQMPEGPVTAFFRLTGIDPEGLKPPSHMNPSFTPKTTEFMRQLPLDEAETGYRNVLTRLCAHVNNVSKQEGKPSTLLLDPEERARLMESFAPGNAAVAERYFDRETLFFDPLPPADAPLADLALPADSASLIEGYVGPFLRFGLKHSDDTLAGPEHASPELSARIARFHPEPAADLPSDSATLMREEVAPMVSEMIRNAHEKRLVRTSSGKTAAKATVLQSLILPVAGLPDAPGLCLRPLPGAAAPVPSGGGLDFGPGAGAAFDSWMNLFNADTWARVAPLNQLQLTLEGQGEVEVALFATPADGPAIRCLTQACDLSEGPCRLPCPDPAKAPGTLWFEIRTGDTAARLDAARWETADAPRRTPDLALCITTYRREAETEATLARLAESFGDEPRVQVIVTDNGGTLPPREGPRLSLRHSPNLGGSGGFARGLLEARARGASHALFMDDDAVFHPEALRRTLALLAYAEADETAVSGAMIDAARPAVLWENGARFHLTCRAIGMGTDLADPEEARELEARAARPDPAQVYSGWWFFAFPLAAVIHLPFPFFVRGDDVSFSLANDFRRVTLPGVAAFQENFTDKESPLTWYLDLRSHLAHHLSLPRLAVSRLALARVIASFAMRCGLRMHYDSLAALSLALDDVLAGPEAVAAQGDLSERRARIAALTGTETWGAAPSPPRPDRIRLDPHSWPMRALSKLTLNGHLLPGFALIGNRITIEADDRGWLRAAWGAAEITYLSRDRGRAYTVRHSKARAWREGLRLAGRTLTLLRRYPALVADWRAAYPRLTSEAFWTDRLGLK</sequence>
<dbReference type="Pfam" id="PF17994">
    <property type="entry name" value="Glft2_N"/>
    <property type="match status" value="1"/>
</dbReference>
<dbReference type="InterPro" id="IPR040492">
    <property type="entry name" value="GlfT2_N"/>
</dbReference>
<feature type="region of interest" description="Disordered" evidence="4">
    <location>
        <begin position="578"/>
        <end position="597"/>
    </location>
</feature>
<evidence type="ECO:0000313" key="8">
    <source>
        <dbReference type="Proteomes" id="UP001597135"/>
    </source>
</evidence>
<feature type="domain" description="Glycosyltransferase 2-like" evidence="5">
    <location>
        <begin position="545"/>
        <end position="647"/>
    </location>
</feature>
<name>A0ABW3ZP05_9RHOB</name>
<organism evidence="7 8">
    <name type="scientific">Litorisediminicola beolgyonensis</name>
    <dbReference type="NCBI Taxonomy" id="1173614"/>
    <lineage>
        <taxon>Bacteria</taxon>
        <taxon>Pseudomonadati</taxon>
        <taxon>Pseudomonadota</taxon>
        <taxon>Alphaproteobacteria</taxon>
        <taxon>Rhodobacterales</taxon>
        <taxon>Paracoccaceae</taxon>
        <taxon>Litorisediminicola</taxon>
    </lineage>
</organism>
<comment type="caution">
    <text evidence="7">The sequence shown here is derived from an EMBL/GenBank/DDBJ whole genome shotgun (WGS) entry which is preliminary data.</text>
</comment>
<evidence type="ECO:0000313" key="7">
    <source>
        <dbReference type="EMBL" id="MFD1344373.1"/>
    </source>
</evidence>
<keyword evidence="8" id="KW-1185">Reference proteome</keyword>
<dbReference type="Proteomes" id="UP001597135">
    <property type="component" value="Unassembled WGS sequence"/>
</dbReference>
<dbReference type="EMBL" id="JBHTMU010000047">
    <property type="protein sequence ID" value="MFD1344373.1"/>
    <property type="molecule type" value="Genomic_DNA"/>
</dbReference>
<evidence type="ECO:0000259" key="5">
    <source>
        <dbReference type="Pfam" id="PF00535"/>
    </source>
</evidence>
<dbReference type="InterPro" id="IPR001173">
    <property type="entry name" value="Glyco_trans_2-like"/>
</dbReference>
<protein>
    <submittedName>
        <fullName evidence="7">Glycosyltransferase</fullName>
        <ecNumber evidence="7">2.4.-.-</ecNumber>
    </submittedName>
</protein>
<dbReference type="SUPFAM" id="SSF52540">
    <property type="entry name" value="P-loop containing nucleoside triphosphate hydrolases"/>
    <property type="match status" value="1"/>
</dbReference>
<dbReference type="Pfam" id="PF00535">
    <property type="entry name" value="Glycos_transf_2"/>
    <property type="match status" value="1"/>
</dbReference>
<comment type="similarity">
    <text evidence="1">Belongs to the glycosyltransferase 2 family.</text>
</comment>
<accession>A0ABW3ZP05</accession>
<dbReference type="GO" id="GO:0016757">
    <property type="term" value="F:glycosyltransferase activity"/>
    <property type="evidence" value="ECO:0007669"/>
    <property type="project" value="UniProtKB-KW"/>
</dbReference>
<evidence type="ECO:0000256" key="4">
    <source>
        <dbReference type="SAM" id="MobiDB-lite"/>
    </source>
</evidence>
<feature type="domain" description="Galactofuranosyltransferase GlfT2 N-terminal" evidence="6">
    <location>
        <begin position="432"/>
        <end position="532"/>
    </location>
</feature>
<dbReference type="Gene3D" id="3.40.50.300">
    <property type="entry name" value="P-loop containing nucleotide triphosphate hydrolases"/>
    <property type="match status" value="1"/>
</dbReference>
<evidence type="ECO:0000256" key="1">
    <source>
        <dbReference type="ARBA" id="ARBA00006739"/>
    </source>
</evidence>
<proteinExistence type="inferred from homology"/>
<dbReference type="InterPro" id="IPR029044">
    <property type="entry name" value="Nucleotide-diphossugar_trans"/>
</dbReference>
<evidence type="ECO:0000256" key="2">
    <source>
        <dbReference type="ARBA" id="ARBA00022676"/>
    </source>
</evidence>
<dbReference type="Gene3D" id="3.90.550.60">
    <property type="match status" value="1"/>
</dbReference>
<dbReference type="SUPFAM" id="SSF53448">
    <property type="entry name" value="Nucleotide-diphospho-sugar transferases"/>
    <property type="match status" value="1"/>
</dbReference>
<keyword evidence="2 7" id="KW-0328">Glycosyltransferase</keyword>
<dbReference type="RefSeq" id="WP_386805955.1">
    <property type="nucleotide sequence ID" value="NZ_JBHTMU010000047.1"/>
</dbReference>
<keyword evidence="3 7" id="KW-0808">Transferase</keyword>
<gene>
    <name evidence="7" type="ORF">ACFQ4E_18225</name>
</gene>